<dbReference type="AlphaFoldDB" id="A0A147DBL1"/>
<organism evidence="1 2">
    <name type="scientific">Aureimonas ureilytica</name>
    <dbReference type="NCBI Taxonomy" id="401562"/>
    <lineage>
        <taxon>Bacteria</taxon>
        <taxon>Pseudomonadati</taxon>
        <taxon>Pseudomonadota</taxon>
        <taxon>Alphaproteobacteria</taxon>
        <taxon>Hyphomicrobiales</taxon>
        <taxon>Aurantimonadaceae</taxon>
        <taxon>Aureimonas</taxon>
    </lineage>
</organism>
<comment type="caution">
    <text evidence="1">The sequence shown here is derived from an EMBL/GenBank/DDBJ whole genome shotgun (WGS) entry which is preliminary data.</text>
</comment>
<evidence type="ECO:0000313" key="2">
    <source>
        <dbReference type="Proteomes" id="UP000078529"/>
    </source>
</evidence>
<protein>
    <submittedName>
        <fullName evidence="1">Uncharacterized protein</fullName>
    </submittedName>
</protein>
<dbReference type="Proteomes" id="UP000078529">
    <property type="component" value="Unassembled WGS sequence"/>
</dbReference>
<reference evidence="1 2" key="1">
    <citation type="journal article" date="2016" name="Front. Microbiol.">
        <title>Genomic Resource of Rice Seed Associated Bacteria.</title>
        <authorList>
            <person name="Midha S."/>
            <person name="Bansal K."/>
            <person name="Sharma S."/>
            <person name="Kumar N."/>
            <person name="Patil P.P."/>
            <person name="Chaudhry V."/>
            <person name="Patil P.B."/>
        </authorList>
    </citation>
    <scope>NUCLEOTIDE SEQUENCE [LARGE SCALE GENOMIC DNA]</scope>
    <source>
        <strain evidence="1 2">NS365</strain>
    </source>
</reference>
<evidence type="ECO:0000313" key="1">
    <source>
        <dbReference type="EMBL" id="KTR08561.1"/>
    </source>
</evidence>
<accession>A0A147DBL1</accession>
<gene>
    <name evidence="1" type="ORF">NS365_01095</name>
</gene>
<dbReference type="EMBL" id="LDQA01000001">
    <property type="protein sequence ID" value="KTR08561.1"/>
    <property type="molecule type" value="Genomic_DNA"/>
</dbReference>
<proteinExistence type="predicted"/>
<sequence length="230" mass="25181">MANPYPLPRETRSSDILQGDGRTVYGPFGFRIWDAADIVVLTARDGAELAPEAAYVSKDTAAPFAFFHVGFTNALDVGDRFQVVSRRLHERSSDVMRGGAISGEALERELSKQATVLQELRRDCSGVIARVDAHTVTLISHGVAITGLRRDVDRHSSEIVDLDQRLRADVPERLRLLAQMGTIRDQAAEQALAASGSARQAGLYAELIKASIYDFNFDSSPDTAGYDWNS</sequence>
<dbReference type="PATRIC" id="fig|401562.4.peg.220"/>
<keyword evidence="2" id="KW-1185">Reference proteome</keyword>
<name>A0A147DBL1_9HYPH</name>